<comment type="subcellular location">
    <subcellularLocation>
        <location evidence="1">Cell inner membrane</location>
        <topology evidence="1">Multi-pass membrane protein</topology>
    </subcellularLocation>
    <subcellularLocation>
        <location evidence="9">Cell membrane</location>
        <topology evidence="9">Multi-pass membrane protein</topology>
    </subcellularLocation>
</comment>
<dbReference type="PANTHER" id="PTHR30413">
    <property type="entry name" value="INNER MEMBRANE TRANSPORT PERMEASE"/>
    <property type="match status" value="1"/>
</dbReference>
<dbReference type="InterPro" id="IPR013525">
    <property type="entry name" value="ABC2_TM"/>
</dbReference>
<dbReference type="PROSITE" id="PS51012">
    <property type="entry name" value="ABC_TM2"/>
    <property type="match status" value="1"/>
</dbReference>
<feature type="transmembrane region" description="Helical" evidence="9">
    <location>
        <begin position="246"/>
        <end position="268"/>
    </location>
</feature>
<evidence type="ECO:0000256" key="6">
    <source>
        <dbReference type="ARBA" id="ARBA00022692"/>
    </source>
</evidence>
<proteinExistence type="inferred from homology"/>
<comment type="similarity">
    <text evidence="2 9">Belongs to the ABC-2 integral membrane protein family.</text>
</comment>
<keyword evidence="7 9" id="KW-1133">Transmembrane helix</keyword>
<evidence type="ECO:0000256" key="2">
    <source>
        <dbReference type="ARBA" id="ARBA00007783"/>
    </source>
</evidence>
<evidence type="ECO:0000256" key="3">
    <source>
        <dbReference type="ARBA" id="ARBA00022448"/>
    </source>
</evidence>
<keyword evidence="3 9" id="KW-0813">Transport</keyword>
<sequence>MPLETRVYQKENQLKLGVLLKSSFKDLLGSHFLARQLATRDIKSQYRQSYLGLIWVFINPLTSAFVWIFLNYTGTIKLTDTGVPYPIYAMSGTLIWSIITEAIKAPMQSTRGAKGLLSKINFPKEALVLTGIYKLLFNSGIKVLLLLVLLVVFGVDLHISILFFPLAILVAIVFGTTLGLFLTPIAMIYNDVFRIITMGMGLLMYVTPVVYAIPKSGMMRTIMELNPFTAIILTSRQMVLGQPLEYLGYFGVIALVSMSLFFIGLIFYRIAIPVIVER</sequence>
<feature type="transmembrane region" description="Helical" evidence="9">
    <location>
        <begin position="195"/>
        <end position="213"/>
    </location>
</feature>
<feature type="transmembrane region" description="Helical" evidence="9">
    <location>
        <begin position="126"/>
        <end position="153"/>
    </location>
</feature>
<dbReference type="Proteomes" id="UP000621516">
    <property type="component" value="Unassembled WGS sequence"/>
</dbReference>
<comment type="caution">
    <text evidence="11">The sequence shown here is derived from an EMBL/GenBank/DDBJ whole genome shotgun (WGS) entry which is preliminary data.</text>
</comment>
<organism evidence="11 12">
    <name type="scientific">Aestuariibaculum marinum</name>
    <dbReference type="NCBI Taxonomy" id="2683592"/>
    <lineage>
        <taxon>Bacteria</taxon>
        <taxon>Pseudomonadati</taxon>
        <taxon>Bacteroidota</taxon>
        <taxon>Flavobacteriia</taxon>
        <taxon>Flavobacteriales</taxon>
        <taxon>Flavobacteriaceae</taxon>
    </lineage>
</organism>
<dbReference type="GO" id="GO:0140359">
    <property type="term" value="F:ABC-type transporter activity"/>
    <property type="evidence" value="ECO:0007669"/>
    <property type="project" value="InterPro"/>
</dbReference>
<reference evidence="11 12" key="1">
    <citation type="journal article" date="2018" name="J. Microbiol.">
        <title>Aestuariibaculum marinum sp. nov., a marine bacterium isolated from seawater in South Korea.</title>
        <authorList>
            <person name="Choi J."/>
            <person name="Lee D."/>
            <person name="Jang J.H."/>
            <person name="Cha S."/>
            <person name="Seo T."/>
        </authorList>
    </citation>
    <scope>NUCLEOTIDE SEQUENCE [LARGE SCALE GENOMIC DNA]</scope>
    <source>
        <strain evidence="11 12">IP7</strain>
    </source>
</reference>
<evidence type="ECO:0000259" key="10">
    <source>
        <dbReference type="PROSITE" id="PS51012"/>
    </source>
</evidence>
<evidence type="ECO:0000256" key="7">
    <source>
        <dbReference type="ARBA" id="ARBA00022989"/>
    </source>
</evidence>
<keyword evidence="4 9" id="KW-1003">Cell membrane</keyword>
<evidence type="ECO:0000313" key="12">
    <source>
        <dbReference type="Proteomes" id="UP000621516"/>
    </source>
</evidence>
<accession>A0A8J6Q1G5</accession>
<dbReference type="PANTHER" id="PTHR30413:SF8">
    <property type="entry name" value="TRANSPORT PERMEASE PROTEIN"/>
    <property type="match status" value="1"/>
</dbReference>
<keyword evidence="12" id="KW-1185">Reference proteome</keyword>
<feature type="domain" description="ABC transmembrane type-2" evidence="10">
    <location>
        <begin position="51"/>
        <end position="271"/>
    </location>
</feature>
<gene>
    <name evidence="11" type="ORF">ICJ85_07495</name>
</gene>
<evidence type="ECO:0000256" key="5">
    <source>
        <dbReference type="ARBA" id="ARBA00022519"/>
    </source>
</evidence>
<dbReference type="EMBL" id="JACVXD010000003">
    <property type="protein sequence ID" value="MBD0823862.1"/>
    <property type="molecule type" value="Genomic_DNA"/>
</dbReference>
<keyword evidence="6 9" id="KW-0812">Transmembrane</keyword>
<dbReference type="Pfam" id="PF01061">
    <property type="entry name" value="ABC2_membrane"/>
    <property type="match status" value="1"/>
</dbReference>
<dbReference type="GO" id="GO:0005886">
    <property type="term" value="C:plasma membrane"/>
    <property type="evidence" value="ECO:0007669"/>
    <property type="project" value="UniProtKB-SubCell"/>
</dbReference>
<evidence type="ECO:0000256" key="9">
    <source>
        <dbReference type="RuleBase" id="RU361157"/>
    </source>
</evidence>
<dbReference type="AlphaFoldDB" id="A0A8J6Q1G5"/>
<dbReference type="InterPro" id="IPR047817">
    <property type="entry name" value="ABC2_TM_bact-type"/>
</dbReference>
<feature type="transmembrane region" description="Helical" evidence="9">
    <location>
        <begin position="50"/>
        <end position="70"/>
    </location>
</feature>
<evidence type="ECO:0000256" key="1">
    <source>
        <dbReference type="ARBA" id="ARBA00004429"/>
    </source>
</evidence>
<feature type="transmembrane region" description="Helical" evidence="9">
    <location>
        <begin position="85"/>
        <end position="105"/>
    </location>
</feature>
<feature type="transmembrane region" description="Helical" evidence="9">
    <location>
        <begin position="159"/>
        <end position="183"/>
    </location>
</feature>
<dbReference type="GO" id="GO:0015920">
    <property type="term" value="P:lipopolysaccharide transport"/>
    <property type="evidence" value="ECO:0007669"/>
    <property type="project" value="TreeGrafter"/>
</dbReference>
<evidence type="ECO:0000256" key="8">
    <source>
        <dbReference type="ARBA" id="ARBA00023136"/>
    </source>
</evidence>
<keyword evidence="8 9" id="KW-0472">Membrane</keyword>
<keyword evidence="5" id="KW-0997">Cell inner membrane</keyword>
<name>A0A8J6Q1G5_9FLAO</name>
<evidence type="ECO:0000313" key="11">
    <source>
        <dbReference type="EMBL" id="MBD0823862.1"/>
    </source>
</evidence>
<evidence type="ECO:0000256" key="4">
    <source>
        <dbReference type="ARBA" id="ARBA00022475"/>
    </source>
</evidence>
<protein>
    <recommendedName>
        <fullName evidence="9">Transport permease protein</fullName>
    </recommendedName>
</protein>
<dbReference type="RefSeq" id="WP_188223179.1">
    <property type="nucleotide sequence ID" value="NZ_JACVXD010000003.1"/>
</dbReference>